<name>A0ABY9T9W2_BREBE</name>
<protein>
    <submittedName>
        <fullName evidence="3">S-layer homology domain-containing protein</fullName>
    </submittedName>
</protein>
<evidence type="ECO:0000313" key="3">
    <source>
        <dbReference type="EMBL" id="WNC16897.1"/>
    </source>
</evidence>
<proteinExistence type="predicted"/>
<dbReference type="PROSITE" id="PS51272">
    <property type="entry name" value="SLH"/>
    <property type="match status" value="1"/>
</dbReference>
<evidence type="ECO:0000313" key="4">
    <source>
        <dbReference type="Proteomes" id="UP001256827"/>
    </source>
</evidence>
<evidence type="ECO:0000259" key="2">
    <source>
        <dbReference type="PROSITE" id="PS51272"/>
    </source>
</evidence>
<gene>
    <name evidence="3" type="ORF">RGB73_11440</name>
</gene>
<dbReference type="EMBL" id="CP134050">
    <property type="protein sequence ID" value="WNC16897.1"/>
    <property type="molecule type" value="Genomic_DNA"/>
</dbReference>
<reference evidence="3 4" key="1">
    <citation type="submission" date="2023-09" db="EMBL/GenBank/DDBJ databases">
        <title>Complete Genome and Methylome dissection of Bacillus brevis NEB573 original source of BbsI restriction endonuclease.</title>
        <authorList>
            <person name="Fomenkov A."/>
            <person name="Roberts R.D."/>
        </authorList>
    </citation>
    <scope>NUCLEOTIDE SEQUENCE [LARGE SCALE GENOMIC DNA]</scope>
    <source>
        <strain evidence="3 4">NEB573</strain>
    </source>
</reference>
<keyword evidence="1" id="KW-0732">Signal</keyword>
<accession>A0ABY9T9W2</accession>
<sequence length="666" mass="75943">MQKLIRTFSGFVLAAALMTPGFASAAGGFMPYGDISNHWAKASIIRGVQAGLFAAGSKAPLFYPNRAMTRAEFVALIDRLYNGSQYQLYPLTFLSEHAEWSRGEGFDEPYLPYKDVDRLTWMYNPILRVSYLMDRLYGPDAISQVFPGDHMYPNQPITQEEAAKLMQIFTMNGDSQTAFDEAKSWGWIDGERKDALKRGEAAAAADHLMTYLVQDSILPLLDYDGSKFPMVPEIRELYPLFATYEGQKTSDEQAYVDAVEAIRNHEDTEDTFADLRQLEKRSFSNQVGVHFYLSWDPSTPLTDNLDEAFRAIDAYFQDKVILPETLQLLSANVYDLALQMGAVDPRAYGDVRKRLGSYESKLKQDTKEWESLAIYLGALEIKAGQTDEALSRYGLFASKHPEALLNSAYYLVQEGRLEEAKTLVSQQKPKTSDHRMVQLVKLLDQDLKSLEEQASIATDLSFALRRLDTADSYRVKGEAFLSGYSFKYTQDVDALHKTSHTSGLYQSPQKLVSDKLETYTDGNQMIQYTYDTDKQSWSQQKTGKVDFLHEWVDSLSIKERQNLLHARYFKQSFGPYDIITEWIPGTSLEEKGKAQSLGRGKIKNVPLYMNKYYIDRQSHQLVQHVWRYEEVYESKEYVAYSGTDTYDLSANVKVFIPGEVRKEVTP</sequence>
<feature type="signal peptide" evidence="1">
    <location>
        <begin position="1"/>
        <end position="25"/>
    </location>
</feature>
<feature type="chain" id="PRO_5047116898" evidence="1">
    <location>
        <begin position="26"/>
        <end position="666"/>
    </location>
</feature>
<evidence type="ECO:0000256" key="1">
    <source>
        <dbReference type="SAM" id="SignalP"/>
    </source>
</evidence>
<dbReference type="Pfam" id="PF00395">
    <property type="entry name" value="SLH"/>
    <property type="match status" value="1"/>
</dbReference>
<dbReference type="RefSeq" id="WP_310771989.1">
    <property type="nucleotide sequence ID" value="NZ_CP134050.1"/>
</dbReference>
<dbReference type="Proteomes" id="UP001256827">
    <property type="component" value="Chromosome"/>
</dbReference>
<feature type="domain" description="SLH" evidence="2">
    <location>
        <begin position="27"/>
        <end position="91"/>
    </location>
</feature>
<organism evidence="3 4">
    <name type="scientific">Brevibacillus brevis</name>
    <name type="common">Bacillus brevis</name>
    <dbReference type="NCBI Taxonomy" id="1393"/>
    <lineage>
        <taxon>Bacteria</taxon>
        <taxon>Bacillati</taxon>
        <taxon>Bacillota</taxon>
        <taxon>Bacilli</taxon>
        <taxon>Bacillales</taxon>
        <taxon>Paenibacillaceae</taxon>
        <taxon>Brevibacillus</taxon>
    </lineage>
</organism>
<keyword evidence="4" id="KW-1185">Reference proteome</keyword>
<dbReference type="InterPro" id="IPR001119">
    <property type="entry name" value="SLH_dom"/>
</dbReference>